<reference evidence="1 2" key="1">
    <citation type="submission" date="2016-10" db="EMBL/GenBank/DDBJ databases">
        <authorList>
            <person name="de Groot N.N."/>
        </authorList>
    </citation>
    <scope>NUCLEOTIDE SEQUENCE [LARGE SCALE GENOMIC DNA]</scope>
    <source>
        <strain evidence="1 2">CGMCC 1.8891</strain>
    </source>
</reference>
<gene>
    <name evidence="1" type="ORF">SAMN04488138_1183</name>
</gene>
<sequence>MNAAKVFGPGRQIFDCSPIDIALAMDEGFRIFAQGRDAVIALLMDLRTRPGESQWRPQGRYGLVYEWLKRGAGAAPEYEPMKTLLREHILESWPLDTGTDVLGHRLEKRRFHSALSAAHDYGNRPQHVINLMKDAGISGTLNLPEVEQIYAATDVQNVVGAISGAISMSKAQQFLGVTRTQMQTLISAGYLTHSVGGDHARPRFSEEDITQFLERHAGFPVVQEMPWHPRGYDIASAARKYGVSVAVVYEAVLSGELSKTTRASDNLQFSEIRLNIEEADRVFGREYPKGWQTISKVSKELGISVTFLRELAEKGYLDLRGDQDDRTHQGKTVVNSDSLRAFAETYVSRRLLARRNGVQVREVQKRMDAAGIPILEHSVDGTEWIVEQDAISCV</sequence>
<evidence type="ECO:0000313" key="2">
    <source>
        <dbReference type="Proteomes" id="UP000183299"/>
    </source>
</evidence>
<dbReference type="EMBL" id="FORY01000018">
    <property type="protein sequence ID" value="SFJ99041.1"/>
    <property type="molecule type" value="Genomic_DNA"/>
</dbReference>
<proteinExistence type="predicted"/>
<dbReference type="Proteomes" id="UP000183299">
    <property type="component" value="Unassembled WGS sequence"/>
</dbReference>
<organism evidence="1 2">
    <name type="scientific">Celeribacter halophilus</name>
    <dbReference type="NCBI Taxonomy" id="576117"/>
    <lineage>
        <taxon>Bacteria</taxon>
        <taxon>Pseudomonadati</taxon>
        <taxon>Pseudomonadota</taxon>
        <taxon>Alphaproteobacteria</taxon>
        <taxon>Rhodobacterales</taxon>
        <taxon>Roseobacteraceae</taxon>
        <taxon>Celeribacter</taxon>
    </lineage>
</organism>
<name>A0A1I3VXY7_9RHOB</name>
<keyword evidence="2" id="KW-1185">Reference proteome</keyword>
<dbReference type="STRING" id="576117.SAMN04488138_1183"/>
<accession>A0A1I3VXY7</accession>
<evidence type="ECO:0000313" key="1">
    <source>
        <dbReference type="EMBL" id="SFJ99041.1"/>
    </source>
</evidence>
<dbReference type="AlphaFoldDB" id="A0A1I3VXY7"/>
<protein>
    <submittedName>
        <fullName evidence="1">Uncharacterized protein</fullName>
    </submittedName>
</protein>